<dbReference type="Proteomes" id="UP000217736">
    <property type="component" value="Chromosome"/>
</dbReference>
<dbReference type="KEGG" id="mshg:MSG_04983"/>
<sequence length="49" mass="5353">MNRQVAGRSGETMCLYSWITNTSPRATVLPAPPTAARTDILTVSFSRAR</sequence>
<accession>A0A1Z4EQ34</accession>
<evidence type="ECO:0000313" key="2">
    <source>
        <dbReference type="Proteomes" id="UP000217736"/>
    </source>
</evidence>
<dbReference type="EMBL" id="AP018164">
    <property type="protein sequence ID" value="BAX95089.1"/>
    <property type="molecule type" value="Genomic_DNA"/>
</dbReference>
<reference evidence="2" key="1">
    <citation type="submission" date="2017-06" db="EMBL/GenBank/DDBJ databases">
        <title>Complete Genome Sequence of Mycobacterium shigaense.</title>
        <authorList>
            <person name="Fukano H."/>
            <person name="Yoshida M."/>
            <person name="Kazumi Y."/>
            <person name="Ogura Y."/>
            <person name="Mitarai S."/>
            <person name="Hayashi T."/>
            <person name="Hoshino Y."/>
        </authorList>
    </citation>
    <scope>NUCLEOTIDE SEQUENCE [LARGE SCALE GENOMIC DNA]</scope>
    <source>
        <strain evidence="2">UN-152</strain>
    </source>
</reference>
<keyword evidence="2" id="KW-1185">Reference proteome</keyword>
<name>A0A1Z4EQ34_9MYCO</name>
<protein>
    <submittedName>
        <fullName evidence="1">Uncharacterized protein</fullName>
    </submittedName>
</protein>
<evidence type="ECO:0000313" key="1">
    <source>
        <dbReference type="EMBL" id="BAX95089.1"/>
    </source>
</evidence>
<dbReference type="AlphaFoldDB" id="A0A1Z4EQ34"/>
<gene>
    <name evidence="1" type="ORF">MSG_04983</name>
</gene>
<proteinExistence type="predicted"/>
<organism evidence="1 2">
    <name type="scientific">Mycobacterium shigaense</name>
    <dbReference type="NCBI Taxonomy" id="722731"/>
    <lineage>
        <taxon>Bacteria</taxon>
        <taxon>Bacillati</taxon>
        <taxon>Actinomycetota</taxon>
        <taxon>Actinomycetes</taxon>
        <taxon>Mycobacteriales</taxon>
        <taxon>Mycobacteriaceae</taxon>
        <taxon>Mycobacterium</taxon>
        <taxon>Mycobacterium simiae complex</taxon>
    </lineage>
</organism>